<feature type="transmembrane region" description="Helical" evidence="1">
    <location>
        <begin position="30"/>
        <end position="52"/>
    </location>
</feature>
<dbReference type="Proteomes" id="UP000503088">
    <property type="component" value="Chromosome"/>
</dbReference>
<evidence type="ECO:0000313" key="3">
    <source>
        <dbReference type="Proteomes" id="UP000503088"/>
    </source>
</evidence>
<keyword evidence="1" id="KW-0472">Membrane</keyword>
<gene>
    <name evidence="2" type="ORF">GXN76_01545</name>
</gene>
<protein>
    <submittedName>
        <fullName evidence="2">Uncharacterized protein</fullName>
    </submittedName>
</protein>
<accession>A0A7D4C4H4</accession>
<sequence>MSGKTLTWEIGMMEDNKFHAKAEQLHLTNIILTVVAAVVALGALVVIALFALHKRNHHEVK</sequence>
<keyword evidence="3" id="KW-1185">Reference proteome</keyword>
<dbReference type="KEGG" id="kpul:GXN76_01545"/>
<keyword evidence="1" id="KW-0812">Transmembrane</keyword>
<dbReference type="EMBL" id="CP048104">
    <property type="protein sequence ID" value="QKG83276.1"/>
    <property type="molecule type" value="Genomic_DNA"/>
</dbReference>
<reference evidence="2 3" key="1">
    <citation type="submission" date="2020-01" db="EMBL/GenBank/DDBJ databases">
        <authorList>
            <person name="Gulvik C.A."/>
            <person name="Batra D.G."/>
        </authorList>
    </citation>
    <scope>NUCLEOTIDE SEQUENCE [LARGE SCALE GENOMIC DNA]</scope>
    <source>
        <strain evidence="2 3">W9323</strain>
    </source>
</reference>
<proteinExistence type="predicted"/>
<organism evidence="2 3">
    <name type="scientific">Kroppenstedtia pulmonis</name>
    <dbReference type="NCBI Taxonomy" id="1380685"/>
    <lineage>
        <taxon>Bacteria</taxon>
        <taxon>Bacillati</taxon>
        <taxon>Bacillota</taxon>
        <taxon>Bacilli</taxon>
        <taxon>Bacillales</taxon>
        <taxon>Thermoactinomycetaceae</taxon>
        <taxon>Kroppenstedtia</taxon>
    </lineage>
</organism>
<name>A0A7D4C4H4_9BACL</name>
<evidence type="ECO:0000313" key="2">
    <source>
        <dbReference type="EMBL" id="QKG83276.1"/>
    </source>
</evidence>
<keyword evidence="1" id="KW-1133">Transmembrane helix</keyword>
<dbReference type="RefSeq" id="WP_173219712.1">
    <property type="nucleotide sequence ID" value="NZ_CP048104.1"/>
</dbReference>
<dbReference type="AlphaFoldDB" id="A0A7D4C4H4"/>
<evidence type="ECO:0000256" key="1">
    <source>
        <dbReference type="SAM" id="Phobius"/>
    </source>
</evidence>